<dbReference type="Proteomes" id="UP000789375">
    <property type="component" value="Unassembled WGS sequence"/>
</dbReference>
<gene>
    <name evidence="2" type="ORF">FMOSSE_LOCUS2014</name>
</gene>
<name>A0A9N8YWK8_FUNMO</name>
<evidence type="ECO:0000313" key="3">
    <source>
        <dbReference type="Proteomes" id="UP000789375"/>
    </source>
</evidence>
<dbReference type="EMBL" id="CAJVPP010000245">
    <property type="protein sequence ID" value="CAG8460543.1"/>
    <property type="molecule type" value="Genomic_DNA"/>
</dbReference>
<sequence>MEFSQVTDNNFKHAKDRKSHIPSVPVNYTYSKRQKAGKSFIPRVAKQPDNESEKLALSRVNSIKHLNLKKDKTLFAPVNYCKPTTKNTSSHIPHIKAAKKVVPRQEKSLDKPTTLFGKSKIPVPISTKKAKVAIINSTKKTDIKTRTSIHIRTCTSTHIRTTSTHIRTCTSTIKKKDVRACVSVKKNNQVHISSFNAIKGDDAKARVLTFDAIKKDETLSRISTITSIKKSLIPVRKSRYNLFKKRVVPLQPPSLISVQNETFAQTSTFILKEQNSLVYTTLKNKRFPLQKSLNNPEASIFISHNVSTSTSIIKPELSSITLLYKAEKDLSTIKHQAGESDDNGKLNTS</sequence>
<evidence type="ECO:0000256" key="1">
    <source>
        <dbReference type="SAM" id="MobiDB-lite"/>
    </source>
</evidence>
<evidence type="ECO:0000313" key="2">
    <source>
        <dbReference type="EMBL" id="CAG8460543.1"/>
    </source>
</evidence>
<proteinExistence type="predicted"/>
<organism evidence="2 3">
    <name type="scientific">Funneliformis mosseae</name>
    <name type="common">Endomycorrhizal fungus</name>
    <name type="synonym">Glomus mosseae</name>
    <dbReference type="NCBI Taxonomy" id="27381"/>
    <lineage>
        <taxon>Eukaryota</taxon>
        <taxon>Fungi</taxon>
        <taxon>Fungi incertae sedis</taxon>
        <taxon>Mucoromycota</taxon>
        <taxon>Glomeromycotina</taxon>
        <taxon>Glomeromycetes</taxon>
        <taxon>Glomerales</taxon>
        <taxon>Glomeraceae</taxon>
        <taxon>Funneliformis</taxon>
    </lineage>
</organism>
<dbReference type="AlphaFoldDB" id="A0A9N8YWK8"/>
<accession>A0A9N8YWK8</accession>
<protein>
    <submittedName>
        <fullName evidence="2">11936_t:CDS:1</fullName>
    </submittedName>
</protein>
<comment type="caution">
    <text evidence="2">The sequence shown here is derived from an EMBL/GenBank/DDBJ whole genome shotgun (WGS) entry which is preliminary data.</text>
</comment>
<feature type="region of interest" description="Disordered" evidence="1">
    <location>
        <begin position="1"/>
        <end position="20"/>
    </location>
</feature>
<reference evidence="2" key="1">
    <citation type="submission" date="2021-06" db="EMBL/GenBank/DDBJ databases">
        <authorList>
            <person name="Kallberg Y."/>
            <person name="Tangrot J."/>
            <person name="Rosling A."/>
        </authorList>
    </citation>
    <scope>NUCLEOTIDE SEQUENCE</scope>
    <source>
        <strain evidence="2">87-6 pot B 2015</strain>
    </source>
</reference>
<keyword evidence="3" id="KW-1185">Reference proteome</keyword>